<dbReference type="STRING" id="1121290.CLAOCE_10510"/>
<name>A0A1E8EZ79_9CLOT</name>
<organism evidence="1 2">
    <name type="scientific">Clostridium acetireducens DSM 10703</name>
    <dbReference type="NCBI Taxonomy" id="1121290"/>
    <lineage>
        <taxon>Bacteria</taxon>
        <taxon>Bacillati</taxon>
        <taxon>Bacillota</taxon>
        <taxon>Clostridia</taxon>
        <taxon>Eubacteriales</taxon>
        <taxon>Clostridiaceae</taxon>
        <taxon>Clostridium</taxon>
    </lineage>
</organism>
<keyword evidence="2" id="KW-1185">Reference proteome</keyword>
<dbReference type="EMBL" id="LZFO01000012">
    <property type="protein sequence ID" value="OFI06278.1"/>
    <property type="molecule type" value="Genomic_DNA"/>
</dbReference>
<proteinExistence type="predicted"/>
<dbReference type="RefSeq" id="WP_070109984.1">
    <property type="nucleotide sequence ID" value="NZ_LZFO01000012.1"/>
</dbReference>
<accession>A0A1E8EZ79</accession>
<reference evidence="1 2" key="1">
    <citation type="submission" date="2016-06" db="EMBL/GenBank/DDBJ databases">
        <title>Genome sequence of Clostridium acetireducens DSM 10703.</title>
        <authorList>
            <person name="Poehlein A."/>
            <person name="Fluechter S."/>
            <person name="Duerre P."/>
            <person name="Daniel R."/>
        </authorList>
    </citation>
    <scope>NUCLEOTIDE SEQUENCE [LARGE SCALE GENOMIC DNA]</scope>
    <source>
        <strain evidence="1 2">DSM 10703</strain>
    </source>
</reference>
<sequence>MSKLYYCEECKRVLNNANTCSYCDSNNIRQVKIGAPVNVIGTKLKGRVLKIKGYNARLLIRDEFKKKYVKTYSSDKLRKVL</sequence>
<dbReference type="AlphaFoldDB" id="A0A1E8EZ79"/>
<dbReference type="OrthoDB" id="1912932at2"/>
<evidence type="ECO:0000313" key="1">
    <source>
        <dbReference type="EMBL" id="OFI06278.1"/>
    </source>
</evidence>
<comment type="caution">
    <text evidence="1">The sequence shown here is derived from an EMBL/GenBank/DDBJ whole genome shotgun (WGS) entry which is preliminary data.</text>
</comment>
<gene>
    <name evidence="1" type="ORF">CLOACE_10510</name>
</gene>
<evidence type="ECO:0000313" key="2">
    <source>
        <dbReference type="Proteomes" id="UP000175744"/>
    </source>
</evidence>
<dbReference type="Proteomes" id="UP000175744">
    <property type="component" value="Unassembled WGS sequence"/>
</dbReference>
<protein>
    <submittedName>
        <fullName evidence="1">Uncharacterized protein</fullName>
    </submittedName>
</protein>